<evidence type="ECO:0000256" key="1">
    <source>
        <dbReference type="ARBA" id="ARBA00022741"/>
    </source>
</evidence>
<comment type="subcellular location">
    <subcellularLocation>
        <location evidence="3">Cytoplasm</location>
    </subcellularLocation>
</comment>
<dbReference type="Gene3D" id="1.10.40.50">
    <property type="entry name" value="Probable gtpase engc, domain 3"/>
    <property type="match status" value="1"/>
</dbReference>
<dbReference type="InterPro" id="IPR004881">
    <property type="entry name" value="Ribosome_biogen_GTPase_RsgA"/>
</dbReference>
<evidence type="ECO:0000259" key="6">
    <source>
        <dbReference type="PROSITE" id="PS51721"/>
    </source>
</evidence>
<gene>
    <name evidence="3" type="primary">rsgA</name>
    <name evidence="7" type="ORF">DC094_07860</name>
</gene>
<comment type="subunit">
    <text evidence="3">Monomer. Associates with 30S ribosomal subunit, binds 16S rRNA.</text>
</comment>
<dbReference type="PROSITE" id="PS50936">
    <property type="entry name" value="ENGC_GTPASE"/>
    <property type="match status" value="1"/>
</dbReference>
<comment type="cofactor">
    <cofactor evidence="3">
        <name>Zn(2+)</name>
        <dbReference type="ChEBI" id="CHEBI:29105"/>
    </cofactor>
    <text evidence="3">Binds 1 zinc ion per subunit.</text>
</comment>
<dbReference type="PANTHER" id="PTHR32120">
    <property type="entry name" value="SMALL RIBOSOMAL SUBUNIT BIOGENESIS GTPASE RSGA"/>
    <property type="match status" value="1"/>
</dbReference>
<comment type="caution">
    <text evidence="7">The sequence shown here is derived from an EMBL/GenBank/DDBJ whole genome shotgun (WGS) entry which is preliminary data.</text>
</comment>
<evidence type="ECO:0000313" key="7">
    <source>
        <dbReference type="EMBL" id="PVZ70488.1"/>
    </source>
</evidence>
<keyword evidence="3" id="KW-0378">Hydrolase</keyword>
<dbReference type="InterPro" id="IPR027417">
    <property type="entry name" value="P-loop_NTPase"/>
</dbReference>
<dbReference type="GO" id="GO:0003924">
    <property type="term" value="F:GTPase activity"/>
    <property type="evidence" value="ECO:0007669"/>
    <property type="project" value="UniProtKB-UniRule"/>
</dbReference>
<dbReference type="InterPro" id="IPR012340">
    <property type="entry name" value="NA-bd_OB-fold"/>
</dbReference>
<sequence>MSKRKLNRRQTWRAEKIQQERLDRAKKREDKVDHGSLGDAQSGRVISHFGVQLDVEAADGEIHRCRMRQNLPSLVTGDNVLWRADEDHGGGIIEALEERISVLSRPDRHGQLKLVASNIDQIILVIAPLPTPSNLLIDRYLVAAEATGIPVWILMNKTDLPEAEASMEQISIYQKIGYEVHSCSTHVENGLDHLKQMLIGKNSVFVGQSGVGKSSLVNSLLPGVEIRVNTISTNSKLGQHTTTTARLYHIEEGGEIIDSPGIRDFGIWHIEPEAVPDGYKEFAPFLGACRFRNCSHQHEPGCALLAALEAGEISAERLKNCLSLMETLRAES</sequence>
<keyword evidence="3" id="KW-0694">RNA-binding</keyword>
<dbReference type="GO" id="GO:0046872">
    <property type="term" value="F:metal ion binding"/>
    <property type="evidence" value="ECO:0007669"/>
    <property type="project" value="UniProtKB-KW"/>
</dbReference>
<feature type="compositionally biased region" description="Basic and acidic residues" evidence="4">
    <location>
        <begin position="12"/>
        <end position="36"/>
    </location>
</feature>
<keyword evidence="2 3" id="KW-0342">GTP-binding</keyword>
<protein>
    <recommendedName>
        <fullName evidence="3">Small ribosomal subunit biogenesis GTPase RsgA</fullName>
        <ecNumber evidence="3">3.6.1.-</ecNumber>
    </recommendedName>
</protein>
<dbReference type="NCBIfam" id="NF008931">
    <property type="entry name" value="PRK12288.1"/>
    <property type="match status" value="1"/>
</dbReference>
<keyword evidence="3" id="KW-0690">Ribosome biogenesis</keyword>
<feature type="binding site" evidence="3">
    <location>
        <position position="296"/>
    </location>
    <ligand>
        <name>Zn(2+)</name>
        <dbReference type="ChEBI" id="CHEBI:29105"/>
    </ligand>
</feature>
<accession>A0A2V1GVY4</accession>
<feature type="binding site" evidence="3">
    <location>
        <position position="289"/>
    </location>
    <ligand>
        <name>Zn(2+)</name>
        <dbReference type="ChEBI" id="CHEBI:29105"/>
    </ligand>
</feature>
<dbReference type="Gene3D" id="2.40.50.140">
    <property type="entry name" value="Nucleic acid-binding proteins"/>
    <property type="match status" value="1"/>
</dbReference>
<keyword evidence="3" id="KW-0963">Cytoplasm</keyword>
<dbReference type="AlphaFoldDB" id="A0A2V1GVY4"/>
<dbReference type="HAMAP" id="MF_01820">
    <property type="entry name" value="GTPase_RsgA"/>
    <property type="match status" value="1"/>
</dbReference>
<feature type="binding site" evidence="3">
    <location>
        <begin position="156"/>
        <end position="159"/>
    </location>
    <ligand>
        <name>GTP</name>
        <dbReference type="ChEBI" id="CHEBI:37565"/>
    </ligand>
</feature>
<keyword evidence="3" id="KW-0862">Zinc</keyword>
<evidence type="ECO:0000256" key="2">
    <source>
        <dbReference type="ARBA" id="ARBA00023134"/>
    </source>
</evidence>
<dbReference type="Gene3D" id="3.40.50.300">
    <property type="entry name" value="P-loop containing nucleotide triphosphate hydrolases"/>
    <property type="match status" value="1"/>
</dbReference>
<dbReference type="Proteomes" id="UP000244906">
    <property type="component" value="Unassembled WGS sequence"/>
</dbReference>
<evidence type="ECO:0000259" key="5">
    <source>
        <dbReference type="PROSITE" id="PS50936"/>
    </source>
</evidence>
<feature type="binding site" evidence="3">
    <location>
        <position position="302"/>
    </location>
    <ligand>
        <name>Zn(2+)</name>
        <dbReference type="ChEBI" id="CHEBI:29105"/>
    </ligand>
</feature>
<comment type="function">
    <text evidence="3">One of several proteins that assist in the late maturation steps of the functional core of the 30S ribosomal subunit. Helps release RbfA from mature subunits. May play a role in the assembly of ribosomal proteins into the subunit. Circularly permuted GTPase that catalyzes slow GTP hydrolysis, GTPase activity is stimulated by the 30S ribosomal subunit.</text>
</comment>
<feature type="region of interest" description="Disordered" evidence="4">
    <location>
        <begin position="1"/>
        <end position="39"/>
    </location>
</feature>
<dbReference type="GO" id="GO:0005737">
    <property type="term" value="C:cytoplasm"/>
    <property type="evidence" value="ECO:0007669"/>
    <property type="project" value="UniProtKB-SubCell"/>
</dbReference>
<evidence type="ECO:0000256" key="3">
    <source>
        <dbReference type="HAMAP-Rule" id="MF_01820"/>
    </source>
</evidence>
<dbReference type="NCBIfam" id="TIGR00157">
    <property type="entry name" value="ribosome small subunit-dependent GTPase A"/>
    <property type="match status" value="1"/>
</dbReference>
<keyword evidence="1 3" id="KW-0547">Nucleotide-binding</keyword>
<feature type="domain" description="CP-type G" evidence="6">
    <location>
        <begin position="109"/>
        <end position="265"/>
    </location>
</feature>
<dbReference type="PANTHER" id="PTHR32120:SF11">
    <property type="entry name" value="SMALL RIBOSOMAL SUBUNIT BIOGENESIS GTPASE RSGA 1, MITOCHONDRIAL-RELATED"/>
    <property type="match status" value="1"/>
</dbReference>
<dbReference type="PROSITE" id="PS51721">
    <property type="entry name" value="G_CP"/>
    <property type="match status" value="1"/>
</dbReference>
<dbReference type="OrthoDB" id="9809485at2"/>
<dbReference type="EMBL" id="QDDL01000002">
    <property type="protein sequence ID" value="PVZ70488.1"/>
    <property type="molecule type" value="Genomic_DNA"/>
</dbReference>
<comment type="similarity">
    <text evidence="3">Belongs to the TRAFAC class YlqF/YawG GTPase family. RsgA subfamily.</text>
</comment>
<dbReference type="Pfam" id="PF03193">
    <property type="entry name" value="RsgA_GTPase"/>
    <property type="match status" value="1"/>
</dbReference>
<dbReference type="GO" id="GO:0042274">
    <property type="term" value="P:ribosomal small subunit biogenesis"/>
    <property type="evidence" value="ECO:0007669"/>
    <property type="project" value="UniProtKB-UniRule"/>
</dbReference>
<feature type="binding site" evidence="3">
    <location>
        <position position="294"/>
    </location>
    <ligand>
        <name>Zn(2+)</name>
        <dbReference type="ChEBI" id="CHEBI:29105"/>
    </ligand>
</feature>
<feature type="domain" description="EngC GTPase" evidence="5">
    <location>
        <begin position="117"/>
        <end position="263"/>
    </location>
</feature>
<keyword evidence="3" id="KW-0699">rRNA-binding</keyword>
<dbReference type="GO" id="GO:0005525">
    <property type="term" value="F:GTP binding"/>
    <property type="evidence" value="ECO:0007669"/>
    <property type="project" value="UniProtKB-UniRule"/>
</dbReference>
<dbReference type="InterPro" id="IPR030378">
    <property type="entry name" value="G_CP_dom"/>
</dbReference>
<dbReference type="RefSeq" id="WP_116686561.1">
    <property type="nucleotide sequence ID" value="NZ_CAWNYD010000002.1"/>
</dbReference>
<dbReference type="EC" id="3.6.1.-" evidence="3"/>
<organism evidence="7 8">
    <name type="scientific">Pelagibaculum spongiae</name>
    <dbReference type="NCBI Taxonomy" id="2080658"/>
    <lineage>
        <taxon>Bacteria</taxon>
        <taxon>Pseudomonadati</taxon>
        <taxon>Pseudomonadota</taxon>
        <taxon>Gammaproteobacteria</taxon>
        <taxon>Oceanospirillales</taxon>
        <taxon>Pelagibaculum</taxon>
    </lineage>
</organism>
<dbReference type="GO" id="GO:0019843">
    <property type="term" value="F:rRNA binding"/>
    <property type="evidence" value="ECO:0007669"/>
    <property type="project" value="UniProtKB-KW"/>
</dbReference>
<dbReference type="CDD" id="cd01854">
    <property type="entry name" value="YjeQ_EngC"/>
    <property type="match status" value="1"/>
</dbReference>
<name>A0A2V1GVY4_9GAMM</name>
<dbReference type="InterPro" id="IPR010914">
    <property type="entry name" value="RsgA_GTPase_dom"/>
</dbReference>
<keyword evidence="3" id="KW-0479">Metal-binding</keyword>
<reference evidence="7 8" key="1">
    <citation type="submission" date="2018-04" db="EMBL/GenBank/DDBJ databases">
        <title>Thalassorhabdus spongiae gen. nov., sp. nov., isolated from a marine sponge in South-West Iceland.</title>
        <authorList>
            <person name="Knobloch S."/>
            <person name="Daussin A."/>
            <person name="Johannsson R."/>
            <person name="Marteinsson V.T."/>
        </authorList>
    </citation>
    <scope>NUCLEOTIDE SEQUENCE [LARGE SCALE GENOMIC DNA]</scope>
    <source>
        <strain evidence="7 8">Hp12</strain>
    </source>
</reference>
<keyword evidence="8" id="KW-1185">Reference proteome</keyword>
<proteinExistence type="inferred from homology"/>
<feature type="binding site" evidence="3">
    <location>
        <begin position="207"/>
        <end position="215"/>
    </location>
    <ligand>
        <name>GTP</name>
        <dbReference type="ChEBI" id="CHEBI:37565"/>
    </ligand>
</feature>
<dbReference type="SUPFAM" id="SSF52540">
    <property type="entry name" value="P-loop containing nucleoside triphosphate hydrolases"/>
    <property type="match status" value="1"/>
</dbReference>
<evidence type="ECO:0000313" key="8">
    <source>
        <dbReference type="Proteomes" id="UP000244906"/>
    </source>
</evidence>
<feature type="compositionally biased region" description="Basic residues" evidence="4">
    <location>
        <begin position="1"/>
        <end position="11"/>
    </location>
</feature>
<evidence type="ECO:0000256" key="4">
    <source>
        <dbReference type="SAM" id="MobiDB-lite"/>
    </source>
</evidence>